<keyword evidence="3" id="KW-0732">Signal</keyword>
<evidence type="ECO:0000256" key="1">
    <source>
        <dbReference type="SAM" id="MobiDB-lite"/>
    </source>
</evidence>
<protein>
    <submittedName>
        <fullName evidence="4">Uncharacterized protein</fullName>
    </submittedName>
</protein>
<accession>A0A1X7SFH3</accession>
<dbReference type="InParanoid" id="A0A1X7SFH3"/>
<feature type="chain" id="PRO_5013027738" evidence="3">
    <location>
        <begin position="23"/>
        <end position="296"/>
    </location>
</feature>
<reference evidence="4" key="1">
    <citation type="submission" date="2017-05" db="UniProtKB">
        <authorList>
            <consortium name="EnsemblMetazoa"/>
        </authorList>
    </citation>
    <scope>IDENTIFICATION</scope>
</reference>
<evidence type="ECO:0000256" key="2">
    <source>
        <dbReference type="SAM" id="Phobius"/>
    </source>
</evidence>
<feature type="region of interest" description="Disordered" evidence="1">
    <location>
        <begin position="252"/>
        <end position="296"/>
    </location>
</feature>
<sequence>MSIVQSTLFLFFFNAFLTVSFKYNPYDDLDCFANYINGSEIKVESEEQAEMNNVTLIRCFGWKLEIGGAAGRAAAILTLSWIFSSIVLWAKLNLNYKARNYIKEGKKIRGYCGLVALFLFRWIFFLCYLTAYLLAFVFIVLFNIPQLSLSDFLDAGLIGLILCSGLGISPGNKKVKILARCCRDVVENKQKGQEEDIVQIRNRLAVDHLVDQAEIKCQKVLADMEEDKREKGWDIVNEDEMRKIVQAAYRKIASNDEEEETNEQTATTAPTGSANQEAIKESSTTTERSPLLRNAT</sequence>
<evidence type="ECO:0000256" key="3">
    <source>
        <dbReference type="SAM" id="SignalP"/>
    </source>
</evidence>
<dbReference type="EnsemblMetazoa" id="Aqu2.1.00812_001">
    <property type="protein sequence ID" value="Aqu2.1.00812_001"/>
    <property type="gene ID" value="Aqu2.1.00812"/>
</dbReference>
<name>A0A1X7SFH3_AMPQE</name>
<feature type="transmembrane region" description="Helical" evidence="2">
    <location>
        <begin position="152"/>
        <end position="170"/>
    </location>
</feature>
<keyword evidence="2" id="KW-0812">Transmembrane</keyword>
<feature type="signal peptide" evidence="3">
    <location>
        <begin position="1"/>
        <end position="22"/>
    </location>
</feature>
<proteinExistence type="predicted"/>
<feature type="transmembrane region" description="Helical" evidence="2">
    <location>
        <begin position="70"/>
        <end position="90"/>
    </location>
</feature>
<keyword evidence="2" id="KW-0472">Membrane</keyword>
<feature type="compositionally biased region" description="Polar residues" evidence="1">
    <location>
        <begin position="272"/>
        <end position="288"/>
    </location>
</feature>
<organism evidence="4">
    <name type="scientific">Amphimedon queenslandica</name>
    <name type="common">Sponge</name>
    <dbReference type="NCBI Taxonomy" id="400682"/>
    <lineage>
        <taxon>Eukaryota</taxon>
        <taxon>Metazoa</taxon>
        <taxon>Porifera</taxon>
        <taxon>Demospongiae</taxon>
        <taxon>Heteroscleromorpha</taxon>
        <taxon>Haplosclerida</taxon>
        <taxon>Niphatidae</taxon>
        <taxon>Amphimedon</taxon>
    </lineage>
</organism>
<feature type="transmembrane region" description="Helical" evidence="2">
    <location>
        <begin position="111"/>
        <end position="140"/>
    </location>
</feature>
<evidence type="ECO:0000313" key="4">
    <source>
        <dbReference type="EnsemblMetazoa" id="Aqu2.1.00812_001"/>
    </source>
</evidence>
<dbReference type="AlphaFoldDB" id="A0A1X7SFH3"/>
<keyword evidence="2" id="KW-1133">Transmembrane helix</keyword>